<protein>
    <submittedName>
        <fullName evidence="2">Uncharacterized protein</fullName>
    </submittedName>
</protein>
<evidence type="ECO:0000313" key="2">
    <source>
        <dbReference type="EMBL" id="GAA3949721.1"/>
    </source>
</evidence>
<name>A0ABP7NLL8_9MICO</name>
<sequence>MPGRELAEHGYVDADIPPELRTGRTPQYSVQRRRVIEDAGALRGDSFKYARETAPVTHEGMPA</sequence>
<dbReference type="EMBL" id="BAABCP010000003">
    <property type="protein sequence ID" value="GAA3949721.1"/>
    <property type="molecule type" value="Genomic_DNA"/>
</dbReference>
<feature type="compositionally biased region" description="Basic and acidic residues" evidence="1">
    <location>
        <begin position="1"/>
        <end position="12"/>
    </location>
</feature>
<proteinExistence type="predicted"/>
<evidence type="ECO:0000313" key="3">
    <source>
        <dbReference type="Proteomes" id="UP001501591"/>
    </source>
</evidence>
<keyword evidence="3" id="KW-1185">Reference proteome</keyword>
<feature type="region of interest" description="Disordered" evidence="1">
    <location>
        <begin position="1"/>
        <end position="26"/>
    </location>
</feature>
<reference evidence="3" key="1">
    <citation type="journal article" date="2019" name="Int. J. Syst. Evol. Microbiol.">
        <title>The Global Catalogue of Microorganisms (GCM) 10K type strain sequencing project: providing services to taxonomists for standard genome sequencing and annotation.</title>
        <authorList>
            <consortium name="The Broad Institute Genomics Platform"/>
            <consortium name="The Broad Institute Genome Sequencing Center for Infectious Disease"/>
            <person name="Wu L."/>
            <person name="Ma J."/>
        </authorList>
    </citation>
    <scope>NUCLEOTIDE SEQUENCE [LARGE SCALE GENOMIC DNA]</scope>
    <source>
        <strain evidence="3">JCM 17024</strain>
    </source>
</reference>
<comment type="caution">
    <text evidence="2">The sequence shown here is derived from an EMBL/GenBank/DDBJ whole genome shotgun (WGS) entry which is preliminary data.</text>
</comment>
<gene>
    <name evidence="2" type="ORF">GCM10022383_29200</name>
</gene>
<organism evidence="2 3">
    <name type="scientific">Microbacterium soli</name>
    <dbReference type="NCBI Taxonomy" id="446075"/>
    <lineage>
        <taxon>Bacteria</taxon>
        <taxon>Bacillati</taxon>
        <taxon>Actinomycetota</taxon>
        <taxon>Actinomycetes</taxon>
        <taxon>Micrococcales</taxon>
        <taxon>Microbacteriaceae</taxon>
        <taxon>Microbacterium</taxon>
    </lineage>
</organism>
<evidence type="ECO:0000256" key="1">
    <source>
        <dbReference type="SAM" id="MobiDB-lite"/>
    </source>
</evidence>
<dbReference type="Proteomes" id="UP001501591">
    <property type="component" value="Unassembled WGS sequence"/>
</dbReference>
<accession>A0ABP7NLL8</accession>